<dbReference type="GO" id="GO:0043565">
    <property type="term" value="F:sequence-specific DNA binding"/>
    <property type="evidence" value="ECO:0007669"/>
    <property type="project" value="InterPro"/>
</dbReference>
<keyword evidence="2" id="KW-0804">Transcription</keyword>
<dbReference type="GO" id="GO:0003700">
    <property type="term" value="F:DNA-binding transcription factor activity"/>
    <property type="evidence" value="ECO:0007669"/>
    <property type="project" value="InterPro"/>
</dbReference>
<name>A0A3Q9FRB4_9BACT</name>
<evidence type="ECO:0000256" key="1">
    <source>
        <dbReference type="ARBA" id="ARBA00023015"/>
    </source>
</evidence>
<dbReference type="InterPro" id="IPR018060">
    <property type="entry name" value="HTH_AraC"/>
</dbReference>
<dbReference type="InterPro" id="IPR053142">
    <property type="entry name" value="PchR_regulatory_protein"/>
</dbReference>
<dbReference type="EMBL" id="CP034562">
    <property type="protein sequence ID" value="AZQ62732.1"/>
    <property type="molecule type" value="Genomic_DNA"/>
</dbReference>
<dbReference type="SMART" id="SM00342">
    <property type="entry name" value="HTH_ARAC"/>
    <property type="match status" value="1"/>
</dbReference>
<keyword evidence="5" id="KW-1185">Reference proteome</keyword>
<evidence type="ECO:0000259" key="3">
    <source>
        <dbReference type="PROSITE" id="PS01124"/>
    </source>
</evidence>
<dbReference type="Pfam" id="PF12833">
    <property type="entry name" value="HTH_18"/>
    <property type="match status" value="1"/>
</dbReference>
<protein>
    <submittedName>
        <fullName evidence="4">AraC family transcriptional regulator</fullName>
    </submittedName>
</protein>
<feature type="domain" description="HTH araC/xylS-type" evidence="3">
    <location>
        <begin position="217"/>
        <end position="315"/>
    </location>
</feature>
<proteinExistence type="predicted"/>
<reference evidence="4 5" key="1">
    <citation type="submission" date="2018-12" db="EMBL/GenBank/DDBJ databases">
        <title>Flammeovirga pectinis sp. nov., isolated from the gut of the Korean scallop, Patinopecten yessoensis.</title>
        <authorList>
            <person name="Bae J.-W."/>
            <person name="Jeong Y.-S."/>
            <person name="Kang W."/>
        </authorList>
    </citation>
    <scope>NUCLEOTIDE SEQUENCE [LARGE SCALE GENOMIC DNA]</scope>
    <source>
        <strain evidence="4 5">L12M1</strain>
    </source>
</reference>
<dbReference type="AlphaFoldDB" id="A0A3Q9FRB4"/>
<dbReference type="SUPFAM" id="SSF46689">
    <property type="entry name" value="Homeodomain-like"/>
    <property type="match status" value="1"/>
</dbReference>
<dbReference type="PROSITE" id="PS01124">
    <property type="entry name" value="HTH_ARAC_FAMILY_2"/>
    <property type="match status" value="1"/>
</dbReference>
<dbReference type="KEGG" id="fll:EI427_10950"/>
<gene>
    <name evidence="4" type="ORF">EI427_10950</name>
</gene>
<keyword evidence="1" id="KW-0805">Transcription regulation</keyword>
<dbReference type="RefSeq" id="WP_126614526.1">
    <property type="nucleotide sequence ID" value="NZ_CP034562.1"/>
</dbReference>
<sequence length="319" mass="37917">MKKIEFKERDEERIIDFIHKNLGGEIINDNQIVFDNDIVKGQMMVHEEPEYRVTAMDYTAKKATKFKIHHDIKYDLSVHLFLNGVELDQGKKKLALNLPNGFIFLKNEEHFNLKYKEGERKIIITYAINYEKYKINEVMKKLLNLGNYIFHTGNEHTMIWKKSVSEKMRSEIDPIIKRAWVRVKLTELKLLVDNILLHIDDKKDTHLFSNYELETVYSIRDFMHDNLRNKISVESFIKEYGINKIKLNNIFKAVLGNTMYKYYQEKKVESLRVEIMTTSKTITELSYEFSYTDVNHLTKSFVSHYGISPSEMRKSKHKL</sequence>
<dbReference type="PANTHER" id="PTHR47893:SF1">
    <property type="entry name" value="REGULATORY PROTEIN PCHR"/>
    <property type="match status" value="1"/>
</dbReference>
<evidence type="ECO:0000256" key="2">
    <source>
        <dbReference type="ARBA" id="ARBA00023163"/>
    </source>
</evidence>
<dbReference type="Proteomes" id="UP000267268">
    <property type="component" value="Chromosome 1"/>
</dbReference>
<dbReference type="OrthoDB" id="952277at2"/>
<dbReference type="PANTHER" id="PTHR47893">
    <property type="entry name" value="REGULATORY PROTEIN PCHR"/>
    <property type="match status" value="1"/>
</dbReference>
<evidence type="ECO:0000313" key="5">
    <source>
        <dbReference type="Proteomes" id="UP000267268"/>
    </source>
</evidence>
<accession>A0A3Q9FRB4</accession>
<organism evidence="4 5">
    <name type="scientific">Flammeovirga pectinis</name>
    <dbReference type="NCBI Taxonomy" id="2494373"/>
    <lineage>
        <taxon>Bacteria</taxon>
        <taxon>Pseudomonadati</taxon>
        <taxon>Bacteroidota</taxon>
        <taxon>Cytophagia</taxon>
        <taxon>Cytophagales</taxon>
        <taxon>Flammeovirgaceae</taxon>
        <taxon>Flammeovirga</taxon>
    </lineage>
</organism>
<dbReference type="Gene3D" id="1.10.10.60">
    <property type="entry name" value="Homeodomain-like"/>
    <property type="match status" value="1"/>
</dbReference>
<evidence type="ECO:0000313" key="4">
    <source>
        <dbReference type="EMBL" id="AZQ62732.1"/>
    </source>
</evidence>
<dbReference type="InterPro" id="IPR009057">
    <property type="entry name" value="Homeodomain-like_sf"/>
</dbReference>